<keyword evidence="1" id="KW-0175">Coiled coil</keyword>
<dbReference type="EMBL" id="CP143789">
    <property type="protein sequence ID" value="WVN89709.1"/>
    <property type="molecule type" value="Genomic_DNA"/>
</dbReference>
<evidence type="ECO:0000313" key="3">
    <source>
        <dbReference type="EMBL" id="WVN89709.1"/>
    </source>
</evidence>
<organism evidence="3 4">
    <name type="scientific">Cryptococcus depauperatus CBS 7841</name>
    <dbReference type="NCBI Taxonomy" id="1295531"/>
    <lineage>
        <taxon>Eukaryota</taxon>
        <taxon>Fungi</taxon>
        <taxon>Dikarya</taxon>
        <taxon>Basidiomycota</taxon>
        <taxon>Agaricomycotina</taxon>
        <taxon>Tremellomycetes</taxon>
        <taxon>Tremellales</taxon>
        <taxon>Cryptococcaceae</taxon>
        <taxon>Cryptococcus</taxon>
    </lineage>
</organism>
<keyword evidence="4" id="KW-1185">Reference proteome</keyword>
<evidence type="ECO:0000256" key="1">
    <source>
        <dbReference type="SAM" id="Coils"/>
    </source>
</evidence>
<dbReference type="Proteomes" id="UP000094043">
    <property type="component" value="Chromosome 6"/>
</dbReference>
<sequence length="197" mass="22119">MSALSTSNEAQDVSHTNLPTGLVHNGGDSTFQQSFQATSANNSNWDPNDFYEQQYRGFVPVTTFNALCAQYQSVIDNQTLQLTEVESKWKAAKEENERIKAEKELAEAQLAEVEAGLASCTEKFATSEHEVLRRGIRLQKLEEQHAIDKGEIEALKRENKYLRNPNADSTVERDYLNIKSQLESEIPTSDQGGHGQR</sequence>
<gene>
    <name evidence="3" type="ORF">L203_104939</name>
</gene>
<reference evidence="3" key="2">
    <citation type="journal article" date="2022" name="Elife">
        <title>Obligate sexual reproduction of a homothallic fungus closely related to the Cryptococcus pathogenic species complex.</title>
        <authorList>
            <person name="Passer A.R."/>
            <person name="Clancey S.A."/>
            <person name="Shea T."/>
            <person name="David-Palma M."/>
            <person name="Averette A.F."/>
            <person name="Boekhout T."/>
            <person name="Porcel B.M."/>
            <person name="Nowrousian M."/>
            <person name="Cuomo C.A."/>
            <person name="Sun S."/>
            <person name="Heitman J."/>
            <person name="Coelho M.A."/>
        </authorList>
    </citation>
    <scope>NUCLEOTIDE SEQUENCE</scope>
    <source>
        <strain evidence="3">CBS 7841</strain>
    </source>
</reference>
<feature type="region of interest" description="Disordered" evidence="2">
    <location>
        <begin position="1"/>
        <end position="29"/>
    </location>
</feature>
<evidence type="ECO:0000313" key="4">
    <source>
        <dbReference type="Proteomes" id="UP000094043"/>
    </source>
</evidence>
<dbReference type="KEGG" id="cdep:91089148"/>
<proteinExistence type="predicted"/>
<dbReference type="AlphaFoldDB" id="A0AAJ8JWM5"/>
<accession>A0AAJ8JWM5</accession>
<protein>
    <submittedName>
        <fullName evidence="3">Uncharacterized protein</fullName>
    </submittedName>
</protein>
<evidence type="ECO:0000256" key="2">
    <source>
        <dbReference type="SAM" id="MobiDB-lite"/>
    </source>
</evidence>
<feature type="compositionally biased region" description="Polar residues" evidence="2">
    <location>
        <begin position="1"/>
        <end position="19"/>
    </location>
</feature>
<dbReference type="RefSeq" id="XP_066070409.1">
    <property type="nucleotide sequence ID" value="XM_066214312.1"/>
</dbReference>
<dbReference type="GeneID" id="91089148"/>
<reference evidence="3" key="3">
    <citation type="submission" date="2024-01" db="EMBL/GenBank/DDBJ databases">
        <authorList>
            <person name="Coelho M.A."/>
            <person name="David-Palma M."/>
            <person name="Shea T."/>
            <person name="Sun S."/>
            <person name="Cuomo C.A."/>
            <person name="Heitman J."/>
        </authorList>
    </citation>
    <scope>NUCLEOTIDE SEQUENCE</scope>
    <source>
        <strain evidence="3">CBS 7841</strain>
    </source>
</reference>
<feature type="coiled-coil region" evidence="1">
    <location>
        <begin position="82"/>
        <end position="158"/>
    </location>
</feature>
<name>A0AAJ8JWM5_9TREE</name>
<reference evidence="3" key="1">
    <citation type="submission" date="2016-06" db="EMBL/GenBank/DDBJ databases">
        <authorList>
            <person name="Cuomo C."/>
            <person name="Litvintseva A."/>
            <person name="Heitman J."/>
            <person name="Chen Y."/>
            <person name="Sun S."/>
            <person name="Springer D."/>
            <person name="Dromer F."/>
            <person name="Young S."/>
            <person name="Zeng Q."/>
            <person name="Chapman S."/>
            <person name="Gujja S."/>
            <person name="Saif S."/>
            <person name="Birren B."/>
        </authorList>
    </citation>
    <scope>NUCLEOTIDE SEQUENCE</scope>
    <source>
        <strain evidence="3">CBS 7841</strain>
    </source>
</reference>